<reference evidence="8" key="1">
    <citation type="submission" date="2017-10" db="EMBL/GenBank/DDBJ databases">
        <authorList>
            <person name="Gaisin V.A."/>
            <person name="Rysina M.S."/>
            <person name="Grouzdev D.S."/>
        </authorList>
    </citation>
    <scope>NUCLEOTIDE SEQUENCE [LARGE SCALE GENOMIC DNA]</scope>
    <source>
        <strain evidence="8">V1</strain>
    </source>
</reference>
<keyword evidence="3" id="KW-0328">Glycosyltransferase</keyword>
<dbReference type="PANTHER" id="PTHR43646:SF2">
    <property type="entry name" value="GLYCOSYLTRANSFERASE 2-LIKE DOMAIN-CONTAINING PROTEIN"/>
    <property type="match status" value="1"/>
</dbReference>
<dbReference type="Pfam" id="PF00535">
    <property type="entry name" value="Glycos_transf_2"/>
    <property type="match status" value="1"/>
</dbReference>
<dbReference type="GO" id="GO:0016757">
    <property type="term" value="F:glycosyltransferase activity"/>
    <property type="evidence" value="ECO:0007669"/>
    <property type="project" value="UniProtKB-KW"/>
</dbReference>
<comment type="subcellular location">
    <subcellularLocation>
        <location evidence="1">Cell membrane</location>
    </subcellularLocation>
</comment>
<dbReference type="GO" id="GO:0016787">
    <property type="term" value="F:hydrolase activity"/>
    <property type="evidence" value="ECO:0007669"/>
    <property type="project" value="UniProtKB-KW"/>
</dbReference>
<sequence>MDISIIIPTYNEAETIAGTLSNICNANGAGNNIEVIVSDAGDDNTIRIAGKFPVRTCRSPKGRSIQMNRGAQIATGQILYFLHADTVPPPGFADSIVSAVEQGKSAGCFQLCFDDPHWLMQTYGWFTRLPLMVCRGGDQSLFITRDLFSRIGGFNEKMRIMEDIEIIERINRHTVFTILDDAVITSARKYAVNGRIRLQVIFGTIHLLYALGFDLDLLTNFYSRNIS</sequence>
<evidence type="ECO:0000313" key="8">
    <source>
        <dbReference type="Proteomes" id="UP000246278"/>
    </source>
</evidence>
<evidence type="ECO:0000259" key="6">
    <source>
        <dbReference type="Pfam" id="PF00535"/>
    </source>
</evidence>
<accession>A0A317T736</accession>
<dbReference type="AlphaFoldDB" id="A0A317T736"/>
<evidence type="ECO:0000256" key="1">
    <source>
        <dbReference type="ARBA" id="ARBA00004236"/>
    </source>
</evidence>
<dbReference type="GO" id="GO:0005886">
    <property type="term" value="C:plasma membrane"/>
    <property type="evidence" value="ECO:0007669"/>
    <property type="project" value="UniProtKB-SubCell"/>
</dbReference>
<comment type="caution">
    <text evidence="7">The sequence shown here is derived from an EMBL/GenBank/DDBJ whole genome shotgun (WGS) entry which is preliminary data.</text>
</comment>
<evidence type="ECO:0000256" key="5">
    <source>
        <dbReference type="ARBA" id="ARBA00023136"/>
    </source>
</evidence>
<evidence type="ECO:0000256" key="4">
    <source>
        <dbReference type="ARBA" id="ARBA00022679"/>
    </source>
</evidence>
<keyword evidence="8" id="KW-1185">Reference proteome</keyword>
<evidence type="ECO:0000256" key="3">
    <source>
        <dbReference type="ARBA" id="ARBA00022676"/>
    </source>
</evidence>
<dbReference type="Gene3D" id="3.90.550.10">
    <property type="entry name" value="Spore Coat Polysaccharide Biosynthesis Protein SpsA, Chain A"/>
    <property type="match status" value="1"/>
</dbReference>
<gene>
    <name evidence="7" type="ORF">CR164_06890</name>
</gene>
<dbReference type="SUPFAM" id="SSF53448">
    <property type="entry name" value="Nucleotide-diphospho-sugar transferases"/>
    <property type="match status" value="1"/>
</dbReference>
<proteinExistence type="predicted"/>
<keyword evidence="5" id="KW-0472">Membrane</keyword>
<keyword evidence="7" id="KW-0378">Hydrolase</keyword>
<dbReference type="RefSeq" id="WP_110023196.1">
    <property type="nucleotide sequence ID" value="NZ_PDNZ01000004.1"/>
</dbReference>
<organism evidence="7 8">
    <name type="scientific">Prosthecochloris marina</name>
    <dbReference type="NCBI Taxonomy" id="2017681"/>
    <lineage>
        <taxon>Bacteria</taxon>
        <taxon>Pseudomonadati</taxon>
        <taxon>Chlorobiota</taxon>
        <taxon>Chlorobiia</taxon>
        <taxon>Chlorobiales</taxon>
        <taxon>Chlorobiaceae</taxon>
        <taxon>Prosthecochloris</taxon>
    </lineage>
</organism>
<evidence type="ECO:0000256" key="2">
    <source>
        <dbReference type="ARBA" id="ARBA00022475"/>
    </source>
</evidence>
<dbReference type="NCBIfam" id="TIGR04283">
    <property type="entry name" value="glyco_like_mftF"/>
    <property type="match status" value="1"/>
</dbReference>
<protein>
    <submittedName>
        <fullName evidence="7">Glycosyl hydrolase</fullName>
    </submittedName>
</protein>
<name>A0A317T736_9CHLB</name>
<dbReference type="EMBL" id="PDNZ01000004">
    <property type="protein sequence ID" value="PWW82060.1"/>
    <property type="molecule type" value="Genomic_DNA"/>
</dbReference>
<dbReference type="InterPro" id="IPR001173">
    <property type="entry name" value="Glyco_trans_2-like"/>
</dbReference>
<dbReference type="OrthoDB" id="9810303at2"/>
<dbReference type="InterPro" id="IPR029044">
    <property type="entry name" value="Nucleotide-diphossugar_trans"/>
</dbReference>
<dbReference type="PANTHER" id="PTHR43646">
    <property type="entry name" value="GLYCOSYLTRANSFERASE"/>
    <property type="match status" value="1"/>
</dbReference>
<keyword evidence="2" id="KW-1003">Cell membrane</keyword>
<evidence type="ECO:0000313" key="7">
    <source>
        <dbReference type="EMBL" id="PWW82060.1"/>
    </source>
</evidence>
<feature type="domain" description="Glycosyltransferase 2-like" evidence="6">
    <location>
        <begin position="4"/>
        <end position="124"/>
    </location>
</feature>
<dbReference type="Proteomes" id="UP000246278">
    <property type="component" value="Unassembled WGS sequence"/>
</dbReference>
<dbReference type="CDD" id="cd02522">
    <property type="entry name" value="GT_2_like_a"/>
    <property type="match status" value="1"/>
</dbReference>
<keyword evidence="4" id="KW-0808">Transferase</keyword>
<dbReference type="InterPro" id="IPR026461">
    <property type="entry name" value="Trfase_2_rSAM/seldom_assoc"/>
</dbReference>